<dbReference type="Proteomes" id="UP000005233">
    <property type="component" value="Chromosome"/>
</dbReference>
<dbReference type="RefSeq" id="WP_014406565.1">
    <property type="nucleotide sequence ID" value="NC_017034.1"/>
</dbReference>
<evidence type="ECO:0000256" key="1">
    <source>
        <dbReference type="SAM" id="MobiDB-lite"/>
    </source>
</evidence>
<dbReference type="GeneID" id="11972148"/>
<name>H8I687_METCZ</name>
<protein>
    <submittedName>
        <fullName evidence="2">Uncharacterized protein</fullName>
    </submittedName>
</protein>
<dbReference type="AlphaFoldDB" id="H8I687"/>
<feature type="compositionally biased region" description="Low complexity" evidence="1">
    <location>
        <begin position="1"/>
        <end position="13"/>
    </location>
</feature>
<dbReference type="HOGENOM" id="CLU_2379396_0_0_2"/>
<gene>
    <name evidence="2" type="ordered locus">Mtc_1994</name>
</gene>
<keyword evidence="3" id="KW-1185">Reference proteome</keyword>
<evidence type="ECO:0000313" key="2">
    <source>
        <dbReference type="EMBL" id="AFD00734.1"/>
    </source>
</evidence>
<accession>H8I687</accession>
<feature type="region of interest" description="Disordered" evidence="1">
    <location>
        <begin position="1"/>
        <end position="23"/>
    </location>
</feature>
<reference evidence="2 3" key="1">
    <citation type="journal article" date="2012" name="J. Bacteriol.">
        <title>Complete genome sequence of a thermophilic methanogen, Methanocella conradii HZ254, isolated from Chinese rice field soil.</title>
        <authorList>
            <person name="Lu Z."/>
            <person name="Lu Y."/>
        </authorList>
    </citation>
    <scope>NUCLEOTIDE SEQUENCE [LARGE SCALE GENOMIC DNA]</scope>
    <source>
        <strain evidence="3">DSM 24694 / JCM 17849 / CGMCC 1.5162 / HZ254</strain>
    </source>
</reference>
<organism evidence="2 3">
    <name type="scientific">Methanocella conradii (strain DSM 24694 / JCM 17849 / CGMCC 1.5162 / HZ254)</name>
    <dbReference type="NCBI Taxonomy" id="1041930"/>
    <lineage>
        <taxon>Archaea</taxon>
        <taxon>Methanobacteriati</taxon>
        <taxon>Methanobacteriota</taxon>
        <taxon>Stenosarchaea group</taxon>
        <taxon>Methanomicrobia</taxon>
        <taxon>Methanocellales</taxon>
        <taxon>Methanocellaceae</taxon>
        <taxon>Methanocella</taxon>
    </lineage>
</organism>
<dbReference type="KEGG" id="mez:Mtc_1994"/>
<sequence>MLLGAAGNVNLAASTPTPQPPPGGRVTFQGVCGVQPALLSSFIKECPYLSVISSILQGIENAIKANMPEVAASLPISMSPDIESMITKASPRFL</sequence>
<proteinExistence type="predicted"/>
<dbReference type="EMBL" id="CP003243">
    <property type="protein sequence ID" value="AFD00734.1"/>
    <property type="molecule type" value="Genomic_DNA"/>
</dbReference>
<evidence type="ECO:0000313" key="3">
    <source>
        <dbReference type="Proteomes" id="UP000005233"/>
    </source>
</evidence>